<dbReference type="AlphaFoldDB" id="A0A242ZMK9"/>
<proteinExistence type="predicted"/>
<dbReference type="Gene3D" id="1.10.3750.10">
    <property type="entry name" value="YhaI-like"/>
    <property type="match status" value="1"/>
</dbReference>
<dbReference type="SUPFAM" id="SSF109915">
    <property type="entry name" value="Hypothetical protein YhaI"/>
    <property type="match status" value="1"/>
</dbReference>
<gene>
    <name evidence="1" type="ORF">BK730_02560</name>
</gene>
<organism evidence="1 2">
    <name type="scientific">Bacillus wiedmannii</name>
    <dbReference type="NCBI Taxonomy" id="1890302"/>
    <lineage>
        <taxon>Bacteria</taxon>
        <taxon>Bacillati</taxon>
        <taxon>Bacillota</taxon>
        <taxon>Bacilli</taxon>
        <taxon>Bacillales</taxon>
        <taxon>Bacillaceae</taxon>
        <taxon>Bacillus</taxon>
        <taxon>Bacillus cereus group</taxon>
    </lineage>
</organism>
<dbReference type="Pfam" id="PF08963">
    <property type="entry name" value="DUF1878"/>
    <property type="match status" value="1"/>
</dbReference>
<dbReference type="InterPro" id="IPR015058">
    <property type="entry name" value="DUF1878"/>
</dbReference>
<evidence type="ECO:0000313" key="1">
    <source>
        <dbReference type="EMBL" id="OTX97227.1"/>
    </source>
</evidence>
<sequence length="132" mass="15974">MNIEQEILKLKYHKELMLTMLLHEDSEKFAFYHQIINYDLERKDEKAILNIISLFNKRLSEENNFDFEKEFFDSISLQVIYDCNIKPTIDEYEAYLKTLNVPLNPKYLLMAINRQHESNNACQFLLEQYLKK</sequence>
<dbReference type="Proteomes" id="UP000194945">
    <property type="component" value="Unassembled WGS sequence"/>
</dbReference>
<protein>
    <submittedName>
        <fullName evidence="1">DUF1878 domain-containing protein</fullName>
    </submittedName>
</protein>
<evidence type="ECO:0000313" key="2">
    <source>
        <dbReference type="Proteomes" id="UP000194945"/>
    </source>
</evidence>
<name>A0A242ZMK9_9BACI</name>
<accession>A0A242ZMK9</accession>
<dbReference type="InterPro" id="IPR035945">
    <property type="entry name" value="YhaI-like_sf"/>
</dbReference>
<dbReference type="RefSeq" id="WP_088092101.1">
    <property type="nucleotide sequence ID" value="NZ_JARMNH010000083.1"/>
</dbReference>
<comment type="caution">
    <text evidence="1">The sequence shown here is derived from an EMBL/GenBank/DDBJ whole genome shotgun (WGS) entry which is preliminary data.</text>
</comment>
<reference evidence="1 2" key="1">
    <citation type="submission" date="2016-10" db="EMBL/GenBank/DDBJ databases">
        <title>Comparative genomics of Bacillus thuringiensis reveals a path to pathogens against multiple invertebrate hosts.</title>
        <authorList>
            <person name="Zheng J."/>
            <person name="Gao Q."/>
            <person name="Liu H."/>
            <person name="Peng D."/>
            <person name="Ruan L."/>
            <person name="Sun M."/>
        </authorList>
    </citation>
    <scope>NUCLEOTIDE SEQUENCE [LARGE SCALE GENOMIC DNA]</scope>
    <source>
        <strain evidence="1">BGSC 4BK1</strain>
    </source>
</reference>
<dbReference type="EMBL" id="NFDE01000006">
    <property type="protein sequence ID" value="OTX97227.1"/>
    <property type="molecule type" value="Genomic_DNA"/>
</dbReference>